<gene>
    <name evidence="1" type="ORF">ERUC_LOCUS22098</name>
</gene>
<dbReference type="AlphaFoldDB" id="A0ABC8KD82"/>
<dbReference type="EMBL" id="CAKOAT010217376">
    <property type="protein sequence ID" value="CAH8356343.1"/>
    <property type="molecule type" value="Genomic_DNA"/>
</dbReference>
<sequence length="85" mass="9679">MGLFIDEKKKMETNPKRETTQIMTAMARSPVVKQVGKFASGFKWISFGYLAYCITASSRLRKNSSELDRALAHNKAKLIKRLNLN</sequence>
<reference evidence="1 2" key="1">
    <citation type="submission" date="2022-03" db="EMBL/GenBank/DDBJ databases">
        <authorList>
            <person name="Macdonald S."/>
            <person name="Ahmed S."/>
            <person name="Newling K."/>
        </authorList>
    </citation>
    <scope>NUCLEOTIDE SEQUENCE [LARGE SCALE GENOMIC DNA]</scope>
</reference>
<accession>A0ABC8KD82</accession>
<organism evidence="1 2">
    <name type="scientific">Eruca vesicaria subsp. sativa</name>
    <name type="common">Garden rocket</name>
    <name type="synonym">Eruca sativa</name>
    <dbReference type="NCBI Taxonomy" id="29727"/>
    <lineage>
        <taxon>Eukaryota</taxon>
        <taxon>Viridiplantae</taxon>
        <taxon>Streptophyta</taxon>
        <taxon>Embryophyta</taxon>
        <taxon>Tracheophyta</taxon>
        <taxon>Spermatophyta</taxon>
        <taxon>Magnoliopsida</taxon>
        <taxon>eudicotyledons</taxon>
        <taxon>Gunneridae</taxon>
        <taxon>Pentapetalae</taxon>
        <taxon>rosids</taxon>
        <taxon>malvids</taxon>
        <taxon>Brassicales</taxon>
        <taxon>Brassicaceae</taxon>
        <taxon>Brassiceae</taxon>
        <taxon>Eruca</taxon>
    </lineage>
</organism>
<evidence type="ECO:0000313" key="1">
    <source>
        <dbReference type="EMBL" id="CAH8356343.1"/>
    </source>
</evidence>
<keyword evidence="2" id="KW-1185">Reference proteome</keyword>
<evidence type="ECO:0000313" key="2">
    <source>
        <dbReference type="Proteomes" id="UP001642260"/>
    </source>
</evidence>
<comment type="caution">
    <text evidence="1">The sequence shown here is derived from an EMBL/GenBank/DDBJ whole genome shotgun (WGS) entry which is preliminary data.</text>
</comment>
<dbReference type="Proteomes" id="UP001642260">
    <property type="component" value="Unassembled WGS sequence"/>
</dbReference>
<protein>
    <submittedName>
        <fullName evidence="1">Uncharacterized protein</fullName>
    </submittedName>
</protein>
<proteinExistence type="predicted"/>
<name>A0ABC8KD82_ERUVS</name>